<accession>A0A8T4H792</accession>
<dbReference type="Proteomes" id="UP000679691">
    <property type="component" value="Unassembled WGS sequence"/>
</dbReference>
<evidence type="ECO:0000313" key="3">
    <source>
        <dbReference type="Proteomes" id="UP000679691"/>
    </source>
</evidence>
<keyword evidence="1" id="KW-0732">Signal</keyword>
<gene>
    <name evidence="2" type="ORF">J5U18_03925</name>
</gene>
<proteinExistence type="predicted"/>
<protein>
    <recommendedName>
        <fullName evidence="4">Outer membrane protein beta-barrel domain-containing protein</fullName>
    </recommendedName>
</protein>
<feature type="chain" id="PRO_5035942149" description="Outer membrane protein beta-barrel domain-containing protein" evidence="1">
    <location>
        <begin position="24"/>
        <end position="156"/>
    </location>
</feature>
<dbReference type="EMBL" id="JAGKSB010000003">
    <property type="protein sequence ID" value="MBP3942719.1"/>
    <property type="molecule type" value="Genomic_DNA"/>
</dbReference>
<keyword evidence="3" id="KW-1185">Reference proteome</keyword>
<reference evidence="2" key="1">
    <citation type="submission" date="2021-03" db="EMBL/GenBank/DDBJ databases">
        <authorList>
            <person name="Lu T."/>
            <person name="Wang Q."/>
            <person name="Han X."/>
        </authorList>
    </citation>
    <scope>NUCLEOTIDE SEQUENCE</scope>
    <source>
        <strain evidence="2">WQ 2009</strain>
    </source>
</reference>
<comment type="caution">
    <text evidence="2">The sequence shown here is derived from an EMBL/GenBank/DDBJ whole genome shotgun (WGS) entry which is preliminary data.</text>
</comment>
<sequence>MKKYILSFAAAAVLALTAQEAKAQTPYKSAIGVVFDGYDGANVGVQYKTAISNSTALQFQAAFGDWVTLGADWQYEKAIRGAEGLAWYAGVGAQLGIPTKDHLKTNFGLRPQVGLEWKIPTIPIGLHLDYKPYFRLTNNSGFVGDGFTFGIKYVLR</sequence>
<name>A0A8T4H792_9SPHI</name>
<evidence type="ECO:0000313" key="2">
    <source>
        <dbReference type="EMBL" id="MBP3942719.1"/>
    </source>
</evidence>
<feature type="signal peptide" evidence="1">
    <location>
        <begin position="1"/>
        <end position="23"/>
    </location>
</feature>
<dbReference type="RefSeq" id="WP_353546201.1">
    <property type="nucleotide sequence ID" value="NZ_JAGKSB010000003.1"/>
</dbReference>
<evidence type="ECO:0000256" key="1">
    <source>
        <dbReference type="SAM" id="SignalP"/>
    </source>
</evidence>
<organism evidence="2 3">
    <name type="scientific">Rhinopithecimicrobium faecis</name>
    <dbReference type="NCBI Taxonomy" id="2820698"/>
    <lineage>
        <taxon>Bacteria</taxon>
        <taxon>Pseudomonadati</taxon>
        <taxon>Bacteroidota</taxon>
        <taxon>Sphingobacteriia</taxon>
        <taxon>Sphingobacteriales</taxon>
        <taxon>Sphingobacteriaceae</taxon>
        <taxon>Rhinopithecimicrobium</taxon>
    </lineage>
</organism>
<dbReference type="AlphaFoldDB" id="A0A8T4H792"/>
<evidence type="ECO:0008006" key="4">
    <source>
        <dbReference type="Google" id="ProtNLM"/>
    </source>
</evidence>